<dbReference type="Pfam" id="PF01967">
    <property type="entry name" value="MoaC"/>
    <property type="match status" value="1"/>
</dbReference>
<dbReference type="HAMAP" id="MF_01224_A">
    <property type="entry name" value="MoaC_A"/>
    <property type="match status" value="1"/>
</dbReference>
<dbReference type="PANTHER" id="PTHR22960:SF0">
    <property type="entry name" value="MOLYBDENUM COFACTOR BIOSYNTHESIS PROTEIN 1"/>
    <property type="match status" value="1"/>
</dbReference>
<dbReference type="GeneID" id="42800017"/>
<reference evidence="5 8" key="2">
    <citation type="submission" date="2020-08" db="EMBL/GenBank/DDBJ databases">
        <title>Genomic Encyclopedia of Type Strains, Phase IV (KMG-IV): sequencing the most valuable type-strain genomes for metagenomic binning, comparative biology and taxonomic classification.</title>
        <authorList>
            <person name="Goeker M."/>
        </authorList>
    </citation>
    <scope>NUCLEOTIDE SEQUENCE [LARGE SCALE GENOMIC DNA]</scope>
    <source>
        <strain evidence="5 8">DSM 12421</strain>
    </source>
</reference>
<proteinExistence type="inferred from homology"/>
<evidence type="ECO:0000313" key="6">
    <source>
        <dbReference type="EMBL" id="QGR16127.1"/>
    </source>
</evidence>
<dbReference type="InterPro" id="IPR023047">
    <property type="entry name" value="Mo_CF_biosynth-C_arc"/>
</dbReference>
<dbReference type="InterPro" id="IPR050105">
    <property type="entry name" value="MoCo_biosynth_MoaA/MoaC"/>
</dbReference>
<comment type="subunit">
    <text evidence="3">Homohexamer; trimer of dimers.</text>
</comment>
<evidence type="ECO:0000259" key="4">
    <source>
        <dbReference type="Pfam" id="PF01967"/>
    </source>
</evidence>
<dbReference type="EC" id="4.6.1.17" evidence="3"/>
<keyword evidence="2 3" id="KW-0501">Molybdenum cofactor biosynthesis</keyword>
<evidence type="ECO:0000313" key="7">
    <source>
        <dbReference type="Proteomes" id="UP000427373"/>
    </source>
</evidence>
<dbReference type="InterPro" id="IPR023045">
    <property type="entry name" value="MoaC"/>
</dbReference>
<dbReference type="Proteomes" id="UP000427373">
    <property type="component" value="Chromosome"/>
</dbReference>
<dbReference type="EMBL" id="JACHFY010000002">
    <property type="protein sequence ID" value="MBB5252943.1"/>
    <property type="molecule type" value="Genomic_DNA"/>
</dbReference>
<keyword evidence="3 6" id="KW-0456">Lyase</keyword>
<dbReference type="InterPro" id="IPR036522">
    <property type="entry name" value="MoaC_sf"/>
</dbReference>
<feature type="binding site" evidence="3">
    <location>
        <begin position="102"/>
        <end position="103"/>
    </location>
    <ligand>
        <name>substrate</name>
    </ligand>
</feature>
<sequence length="151" mass="16993">MTEAKIVDISSKDIVLREAVVEGYIKLRKETIEKIKNKEVEKGDVATVAKTAGILAAKKTPELIPMCHPIPLEFVDVEIKIEEEGLRVISTVKAHYKTGVEMEALTATSVALLTIWDMVKKYEKDENGQYPYTEIKSIRVINKIKTCDDTK</sequence>
<dbReference type="AlphaFoldDB" id="A0A650CF05"/>
<name>A0A650CF05_SULOH</name>
<organism evidence="6 7">
    <name type="scientific">Sulfurisphaera ohwakuensis</name>
    <dbReference type="NCBI Taxonomy" id="69656"/>
    <lineage>
        <taxon>Archaea</taxon>
        <taxon>Thermoproteota</taxon>
        <taxon>Thermoprotei</taxon>
        <taxon>Sulfolobales</taxon>
        <taxon>Sulfolobaceae</taxon>
        <taxon>Sulfurisphaera</taxon>
    </lineage>
</organism>
<accession>A0A650CF05</accession>
<evidence type="ECO:0000256" key="1">
    <source>
        <dbReference type="ARBA" id="ARBA00005046"/>
    </source>
</evidence>
<reference evidence="6 7" key="1">
    <citation type="submission" date="2019-10" db="EMBL/GenBank/DDBJ databases">
        <title>Genome Sequences from Six Type Strain Members of the Archaeal Family Sulfolobaceae: Acidianus ambivalens, Acidianus infernus, Metallosphaera prunae, Stygiolobus azoricus, Sulfolobus metallicus, and Sulfurisphaera ohwakuensis.</title>
        <authorList>
            <person name="Counts J.A."/>
            <person name="Kelly R.M."/>
        </authorList>
    </citation>
    <scope>NUCLEOTIDE SEQUENCE [LARGE SCALE GENOMIC DNA]</scope>
    <source>
        <strain evidence="6 7">TA-1</strain>
    </source>
</reference>
<dbReference type="PANTHER" id="PTHR22960">
    <property type="entry name" value="MOLYBDOPTERIN COFACTOR SYNTHESIS PROTEIN A"/>
    <property type="match status" value="1"/>
</dbReference>
<comment type="similarity">
    <text evidence="3">Belongs to the MoaC family.</text>
</comment>
<dbReference type="UniPathway" id="UPA00344"/>
<dbReference type="GO" id="GO:0061798">
    <property type="term" value="F:GTP 3',8'-cyclase activity"/>
    <property type="evidence" value="ECO:0007669"/>
    <property type="project" value="TreeGrafter"/>
</dbReference>
<evidence type="ECO:0000256" key="3">
    <source>
        <dbReference type="HAMAP-Rule" id="MF_01224"/>
    </source>
</evidence>
<dbReference type="RefSeq" id="WP_156013713.1">
    <property type="nucleotide sequence ID" value="NZ_CP045484.1"/>
</dbReference>
<evidence type="ECO:0000313" key="8">
    <source>
        <dbReference type="Proteomes" id="UP000582213"/>
    </source>
</evidence>
<dbReference type="EMBL" id="CP045484">
    <property type="protein sequence ID" value="QGR16127.1"/>
    <property type="molecule type" value="Genomic_DNA"/>
</dbReference>
<dbReference type="InterPro" id="IPR002820">
    <property type="entry name" value="Mopterin_CF_biosynth-C_dom"/>
</dbReference>
<dbReference type="CDD" id="cd01419">
    <property type="entry name" value="MoaC_A"/>
    <property type="match status" value="1"/>
</dbReference>
<dbReference type="OrthoDB" id="10067at2157"/>
<dbReference type="SUPFAM" id="SSF55040">
    <property type="entry name" value="Molybdenum cofactor biosynthesis protein C, MoaC"/>
    <property type="match status" value="1"/>
</dbReference>
<feature type="active site" evidence="3">
    <location>
        <position position="117"/>
    </location>
</feature>
<dbReference type="Gene3D" id="3.30.70.640">
    <property type="entry name" value="Molybdopterin cofactor biosynthesis C (MoaC) domain"/>
    <property type="match status" value="1"/>
</dbReference>
<feature type="binding site" evidence="3">
    <location>
        <begin position="66"/>
        <end position="68"/>
    </location>
    <ligand>
        <name>substrate</name>
    </ligand>
</feature>
<keyword evidence="7" id="KW-1185">Reference proteome</keyword>
<dbReference type="GO" id="GO:0006777">
    <property type="term" value="P:Mo-molybdopterin cofactor biosynthetic process"/>
    <property type="evidence" value="ECO:0007669"/>
    <property type="project" value="UniProtKB-UniRule"/>
</dbReference>
<feature type="domain" description="Molybdopterin cofactor biosynthesis C (MoaC)" evidence="4">
    <location>
        <begin position="7"/>
        <end position="144"/>
    </location>
</feature>
<dbReference type="NCBIfam" id="TIGR00581">
    <property type="entry name" value="moaC"/>
    <property type="match status" value="1"/>
</dbReference>
<comment type="function">
    <text evidence="3">Catalyzes the conversion of (8S)-3',8-cyclo-7,8-dihydroguanosine 5'-triphosphate to cyclic pyranopterin monophosphate (cPMP).</text>
</comment>
<dbReference type="KEGG" id="soh:D1869_02180"/>
<dbReference type="GO" id="GO:0061799">
    <property type="term" value="F:cyclic pyranopterin monophosphate synthase activity"/>
    <property type="evidence" value="ECO:0007669"/>
    <property type="project" value="UniProtKB-UniRule"/>
</dbReference>
<gene>
    <name evidence="3 6" type="primary">moaC</name>
    <name evidence="6" type="ORF">D1869_02180</name>
    <name evidence="5" type="ORF">HNQ62_000676</name>
</gene>
<dbReference type="NCBIfam" id="NF008999">
    <property type="entry name" value="PRK12343.1"/>
    <property type="match status" value="1"/>
</dbReference>
<comment type="pathway">
    <text evidence="1 3">Cofactor biosynthesis; molybdopterin biosynthesis.</text>
</comment>
<protein>
    <recommendedName>
        <fullName evidence="3">Probable cyclic pyranopterin monophosphate synthase</fullName>
        <ecNumber evidence="3">4.6.1.17</ecNumber>
    </recommendedName>
    <alternativeName>
        <fullName evidence="3">Molybdenum cofactor biosynthesis protein C</fullName>
    </alternativeName>
</protein>
<dbReference type="Proteomes" id="UP000582213">
    <property type="component" value="Unassembled WGS sequence"/>
</dbReference>
<evidence type="ECO:0000256" key="2">
    <source>
        <dbReference type="ARBA" id="ARBA00023150"/>
    </source>
</evidence>
<evidence type="ECO:0000313" key="5">
    <source>
        <dbReference type="EMBL" id="MBB5252943.1"/>
    </source>
</evidence>
<comment type="catalytic activity">
    <reaction evidence="3">
        <text>(8S)-3',8-cyclo-7,8-dihydroguanosine 5'-triphosphate = cyclic pyranopterin phosphate + diphosphate</text>
        <dbReference type="Rhea" id="RHEA:49580"/>
        <dbReference type="ChEBI" id="CHEBI:33019"/>
        <dbReference type="ChEBI" id="CHEBI:59648"/>
        <dbReference type="ChEBI" id="CHEBI:131766"/>
        <dbReference type="EC" id="4.6.1.17"/>
    </reaction>
</comment>